<gene>
    <name evidence="1" type="ORF">CN357_31300</name>
    <name evidence="2" type="ORF">COK98_07480</name>
</gene>
<comment type="caution">
    <text evidence="1">The sequence shown here is derived from an EMBL/GenBank/DDBJ whole genome shotgun (WGS) entry which is preliminary data.</text>
</comment>
<evidence type="ECO:0000313" key="1">
    <source>
        <dbReference type="EMBL" id="PFF41793.1"/>
    </source>
</evidence>
<evidence type="ECO:0000313" key="3">
    <source>
        <dbReference type="Proteomes" id="UP000220210"/>
    </source>
</evidence>
<reference evidence="1 3" key="2">
    <citation type="submission" date="2017-09" db="EMBL/GenBank/DDBJ databases">
        <title>Large-scale bioinformatics analysis of Bacillus genomes uncovers conserved roles of natural products in bacterial physiology.</title>
        <authorList>
            <consortium name="Agbiome Team Llc"/>
            <person name="Bleich R.M."/>
            <person name="Kirk G.J."/>
            <person name="Santa Maria K.C."/>
            <person name="Allen S.E."/>
            <person name="Farag S."/>
            <person name="Shank E.A."/>
            <person name="Bowers A."/>
        </authorList>
    </citation>
    <scope>NUCLEOTIDE SEQUENCE [LARGE SCALE GENOMIC DNA]</scope>
    <source>
        <strain evidence="1 3">AFS020204</strain>
    </source>
</reference>
<reference evidence="2 4" key="1">
    <citation type="submission" date="2017-09" db="EMBL/GenBank/DDBJ databases">
        <title>Large-scale bioinformatics analysis of Bacillus genomes uncovers conserved roles of natural products in bacterial physiology.</title>
        <authorList>
            <consortium name="Agbiome Team Llc"/>
            <person name="Bleich R.M."/>
            <person name="Grubbs K.J."/>
            <person name="Santa Maria K.C."/>
            <person name="Allen S.E."/>
            <person name="Farag S."/>
            <person name="Shank E.A."/>
            <person name="Bowers A."/>
        </authorList>
    </citation>
    <scope>NUCLEOTIDE SEQUENCE [LARGE SCALE GENOMIC DNA]</scope>
    <source>
        <strain evidence="2 4">AFS060282</strain>
    </source>
</reference>
<proteinExistence type="predicted"/>
<dbReference type="AlphaFoldDB" id="A0A9X6VST8"/>
<dbReference type="Proteomes" id="UP000220210">
    <property type="component" value="Unassembled WGS sequence"/>
</dbReference>
<name>A0A9X6VST8_BACCE</name>
<organism evidence="1 3">
    <name type="scientific">Bacillus cereus</name>
    <dbReference type="NCBI Taxonomy" id="1396"/>
    <lineage>
        <taxon>Bacteria</taxon>
        <taxon>Bacillati</taxon>
        <taxon>Bacillota</taxon>
        <taxon>Bacilli</taxon>
        <taxon>Bacillales</taxon>
        <taxon>Bacillaceae</taxon>
        <taxon>Bacillus</taxon>
        <taxon>Bacillus cereus group</taxon>
    </lineage>
</organism>
<dbReference type="EMBL" id="NTSO01000029">
    <property type="protein sequence ID" value="PFF41793.1"/>
    <property type="molecule type" value="Genomic_DNA"/>
</dbReference>
<evidence type="ECO:0000313" key="4">
    <source>
        <dbReference type="Proteomes" id="UP000226257"/>
    </source>
</evidence>
<dbReference type="EMBL" id="NVDQ01000013">
    <property type="protein sequence ID" value="PFV09322.1"/>
    <property type="molecule type" value="Genomic_DNA"/>
</dbReference>
<dbReference type="Proteomes" id="UP000226257">
    <property type="component" value="Unassembled WGS sequence"/>
</dbReference>
<evidence type="ECO:0000313" key="2">
    <source>
        <dbReference type="EMBL" id="PFV09322.1"/>
    </source>
</evidence>
<protein>
    <submittedName>
        <fullName evidence="1">Uncharacterized protein</fullName>
    </submittedName>
</protein>
<sequence length="64" mass="7421">MLIFNKKAHFFVLGLICFLKLMDVWRAPMPIKLTNLNIPKTKNYTFSPGDANFIVLGYYKVLVL</sequence>
<accession>A0A9X6VST8</accession>